<protein>
    <submittedName>
        <fullName evidence="1">P0 protein</fullName>
    </submittedName>
</protein>
<organism evidence="1 2">
    <name type="scientific">Celmisia lyallii enamovirus</name>
    <dbReference type="NCBI Taxonomy" id="2885090"/>
    <lineage>
        <taxon>Viruses</taxon>
        <taxon>Riboviria</taxon>
        <taxon>Orthornavirae</taxon>
        <taxon>Pisuviricota</taxon>
        <taxon>Pisoniviricetes</taxon>
        <taxon>Sobelivirales</taxon>
        <taxon>Solemoviridae</taxon>
        <taxon>Enamovirus</taxon>
        <taxon>Enamovirus CLEV</taxon>
    </lineage>
</organism>
<reference evidence="1" key="1">
    <citation type="journal article" date="2022" name="Virus Genes">
        <title>Exploration of plant transcriptomes reveals five putative novel poleroviruses and an enamovirus.</title>
        <authorList>
            <person name="Kavi Sidharthan V."/>
            <person name="Nagendran K."/>
            <person name="Baranwal V.K."/>
        </authorList>
    </citation>
    <scope>NUCLEOTIDE SEQUENCE</scope>
    <source>
        <strain evidence="1">Cel lya</strain>
    </source>
</reference>
<gene>
    <name evidence="1" type="primary">ORF0</name>
</gene>
<evidence type="ECO:0000313" key="2">
    <source>
        <dbReference type="Proteomes" id="UP001261196"/>
    </source>
</evidence>
<dbReference type="Proteomes" id="UP001261196">
    <property type="component" value="Segment"/>
</dbReference>
<dbReference type="EMBL" id="BK059370">
    <property type="protein sequence ID" value="DAZ87599.1"/>
    <property type="molecule type" value="Genomic_RNA"/>
</dbReference>
<sequence length="299" mass="34089">MLNQPCQIPNLNPQVPFFSRLFLNVFFINCENFLSIHQHECHNPLCSAPWIILFTISCVCGSHCYSRARAGSSFLGLNHAGRLTINCDRTAFIKWSGLAARFGLALRLRDRYEERRGNVSNERFIFHLGEICLLEEPVDWLLGSRGVRLLCSMELDDGQFVLASWYNLPDLNRLDVLFDQFSNYGLEHGLRNFGVVFSDSTGVDGFFSRKCHLCLPSINALADLAYGYNETQIDRECFSAFKALFPNCFVEFLRYLGEDPNDSDSDDDEFDVMDHFAAIAIVDNNNPQENLQLPLPNED</sequence>
<name>A0AAD2KQW8_9VIRU</name>
<proteinExistence type="predicted"/>
<evidence type="ECO:0000313" key="1">
    <source>
        <dbReference type="EMBL" id="DAZ87599.1"/>
    </source>
</evidence>
<accession>A0AAD2KQW8</accession>
<keyword evidence="2" id="KW-1185">Reference proteome</keyword>